<dbReference type="EMBL" id="KZ303486">
    <property type="protein sequence ID" value="PIA19680.1"/>
    <property type="molecule type" value="Genomic_DNA"/>
</dbReference>
<reference evidence="1 2" key="1">
    <citation type="journal article" date="2015" name="Genome Biol. Evol.">
        <title>Phylogenomic analyses indicate that early fungi evolved digesting cell walls of algal ancestors of land plants.</title>
        <authorList>
            <person name="Chang Y."/>
            <person name="Wang S."/>
            <person name="Sekimoto S."/>
            <person name="Aerts A.L."/>
            <person name="Choi C."/>
            <person name="Clum A."/>
            <person name="LaButti K.M."/>
            <person name="Lindquist E.A."/>
            <person name="Yee Ngan C."/>
            <person name="Ohm R.A."/>
            <person name="Salamov A.A."/>
            <person name="Grigoriev I.V."/>
            <person name="Spatafora J.W."/>
            <person name="Berbee M.L."/>
        </authorList>
    </citation>
    <scope>NUCLEOTIDE SEQUENCE [LARGE SCALE GENOMIC DNA]</scope>
    <source>
        <strain evidence="1 2">NRRL 1564</strain>
    </source>
</reference>
<accession>A0A2G5BKZ9</accession>
<name>A0A2G5BKZ9_COERN</name>
<gene>
    <name evidence="1" type="ORF">COEREDRAFT_37048</name>
</gene>
<protein>
    <submittedName>
        <fullName evidence="1">Uncharacterized protein</fullName>
    </submittedName>
</protein>
<dbReference type="Proteomes" id="UP000242474">
    <property type="component" value="Unassembled WGS sequence"/>
</dbReference>
<sequence length="102" mass="11443">CPYCGEGQLQKFLDVDNPWLDRQAKTPVIKIHTVLCFNNGKCEGRVVDSVTGQSCLQIINCDLAVCLNFMHIVDGLWEYGSMPERFMRPRRAGSVFAAAPHD</sequence>
<feature type="non-terminal residue" evidence="1">
    <location>
        <position position="1"/>
    </location>
</feature>
<evidence type="ECO:0000313" key="2">
    <source>
        <dbReference type="Proteomes" id="UP000242474"/>
    </source>
</evidence>
<evidence type="ECO:0000313" key="1">
    <source>
        <dbReference type="EMBL" id="PIA19680.1"/>
    </source>
</evidence>
<keyword evidence="2" id="KW-1185">Reference proteome</keyword>
<organism evidence="1 2">
    <name type="scientific">Coemansia reversa (strain ATCC 12441 / NRRL 1564)</name>
    <dbReference type="NCBI Taxonomy" id="763665"/>
    <lineage>
        <taxon>Eukaryota</taxon>
        <taxon>Fungi</taxon>
        <taxon>Fungi incertae sedis</taxon>
        <taxon>Zoopagomycota</taxon>
        <taxon>Kickxellomycotina</taxon>
        <taxon>Kickxellomycetes</taxon>
        <taxon>Kickxellales</taxon>
        <taxon>Kickxellaceae</taxon>
        <taxon>Coemansia</taxon>
    </lineage>
</organism>
<dbReference type="AlphaFoldDB" id="A0A2G5BKZ9"/>
<proteinExistence type="predicted"/>